<reference evidence="2 3" key="1">
    <citation type="submission" date="2022-06" db="EMBL/GenBank/DDBJ databases">
        <title>Roseomonas CN29.</title>
        <authorList>
            <person name="Cheng Y."/>
            <person name="He X."/>
        </authorList>
    </citation>
    <scope>NUCLEOTIDE SEQUENCE [LARGE SCALE GENOMIC DNA]</scope>
    <source>
        <strain evidence="2 3">CN29</strain>
    </source>
</reference>
<dbReference type="Pfam" id="PF05621">
    <property type="entry name" value="TniB"/>
    <property type="match status" value="1"/>
</dbReference>
<proteinExistence type="predicted"/>
<dbReference type="Proteomes" id="UP001524642">
    <property type="component" value="Unassembled WGS sequence"/>
</dbReference>
<organism evidence="2 3">
    <name type="scientific">Roseomonas populi</name>
    <dbReference type="NCBI Taxonomy" id="3121582"/>
    <lineage>
        <taxon>Bacteria</taxon>
        <taxon>Pseudomonadati</taxon>
        <taxon>Pseudomonadota</taxon>
        <taxon>Alphaproteobacteria</taxon>
        <taxon>Acetobacterales</taxon>
        <taxon>Roseomonadaceae</taxon>
        <taxon>Roseomonas</taxon>
    </lineage>
</organism>
<gene>
    <name evidence="2" type="ORF">NRP21_13795</name>
</gene>
<accession>A0ABT1X4U4</accession>
<dbReference type="PANTHER" id="PTHR35894">
    <property type="entry name" value="GENERAL SECRETION PATHWAY PROTEIN A-RELATED"/>
    <property type="match status" value="1"/>
</dbReference>
<protein>
    <submittedName>
        <fullName evidence="2">TniB family NTP-binding protein</fullName>
    </submittedName>
</protein>
<dbReference type="SUPFAM" id="SSF52540">
    <property type="entry name" value="P-loop containing nucleoside triphosphate hydrolases"/>
    <property type="match status" value="1"/>
</dbReference>
<name>A0ABT1X4U4_9PROT</name>
<evidence type="ECO:0000259" key="1">
    <source>
        <dbReference type="SMART" id="SM00382"/>
    </source>
</evidence>
<dbReference type="InterPro" id="IPR052026">
    <property type="entry name" value="ExeA_AAA_ATPase_DNA-bind"/>
</dbReference>
<dbReference type="RefSeq" id="WP_257716794.1">
    <property type="nucleotide sequence ID" value="NZ_JANJOU010000010.1"/>
</dbReference>
<dbReference type="PANTHER" id="PTHR35894:SF1">
    <property type="entry name" value="PHOSPHORIBULOKINASE _ URIDINE KINASE FAMILY"/>
    <property type="match status" value="1"/>
</dbReference>
<dbReference type="Gene3D" id="3.40.50.300">
    <property type="entry name" value="P-loop containing nucleotide triphosphate hydrolases"/>
    <property type="match status" value="1"/>
</dbReference>
<evidence type="ECO:0000313" key="2">
    <source>
        <dbReference type="EMBL" id="MCR0983125.1"/>
    </source>
</evidence>
<feature type="domain" description="AAA+ ATPase" evidence="1">
    <location>
        <begin position="64"/>
        <end position="211"/>
    </location>
</feature>
<sequence length="350" mass="38960">MTHNAADHRALALRQRQDALDRTKAMLAQFRTNIYLNHPQLDAIELDLEGVLAFGPPEKGNPQPARTYLLVGASGAGKSTILHRFLARHPPVKEVLRDLMEVVYAEVPASATRSGTIRAILEGLGVSPKARATEADLTRSLVHYLRGMGVRVLILDEAQHLMDRKTGRFAYDTADWLKTLSNSGLSIVIAGTPEASMAYHLNEQLGRRSMGQAEIESFPWGGPDPQSEWMMIVEALAPKIPLLNASLLLEGDIPHRLHLATAGYLGRLVDFMALIIMEAGKQGATAMDRHLLMAVEQRRRDLDNPEWVNVFALVSLADYKAPVRDTSRRTRIRRGRRLPRQEDVGHLEEV</sequence>
<keyword evidence="3" id="KW-1185">Reference proteome</keyword>
<evidence type="ECO:0000313" key="3">
    <source>
        <dbReference type="Proteomes" id="UP001524642"/>
    </source>
</evidence>
<dbReference type="InterPro" id="IPR003593">
    <property type="entry name" value="AAA+_ATPase"/>
</dbReference>
<comment type="caution">
    <text evidence="2">The sequence shown here is derived from an EMBL/GenBank/DDBJ whole genome shotgun (WGS) entry which is preliminary data.</text>
</comment>
<dbReference type="SMART" id="SM00382">
    <property type="entry name" value="AAA"/>
    <property type="match status" value="1"/>
</dbReference>
<dbReference type="InterPro" id="IPR008868">
    <property type="entry name" value="TniB"/>
</dbReference>
<dbReference type="InterPro" id="IPR027417">
    <property type="entry name" value="P-loop_NTPase"/>
</dbReference>
<dbReference type="EMBL" id="JANJOU010000010">
    <property type="protein sequence ID" value="MCR0983125.1"/>
    <property type="molecule type" value="Genomic_DNA"/>
</dbReference>